<name>A0A382U3F5_9ZZZZ</name>
<evidence type="ECO:0000313" key="2">
    <source>
        <dbReference type="EMBL" id="SVD28846.1"/>
    </source>
</evidence>
<dbReference type="AlphaFoldDB" id="A0A382U3F5"/>
<evidence type="ECO:0000256" key="1">
    <source>
        <dbReference type="SAM" id="MobiDB-lite"/>
    </source>
</evidence>
<feature type="region of interest" description="Disordered" evidence="1">
    <location>
        <begin position="1"/>
        <end position="42"/>
    </location>
</feature>
<dbReference type="EMBL" id="UINC01141232">
    <property type="protein sequence ID" value="SVD28846.1"/>
    <property type="molecule type" value="Genomic_DNA"/>
</dbReference>
<sequence length="42" mass="5079">VADAPKNSWGLVRMDRTAKMQQELKKKKKKPNPRLWQSDWRK</sequence>
<protein>
    <submittedName>
        <fullName evidence="2">Uncharacterized protein</fullName>
    </submittedName>
</protein>
<organism evidence="2">
    <name type="scientific">marine metagenome</name>
    <dbReference type="NCBI Taxonomy" id="408172"/>
    <lineage>
        <taxon>unclassified sequences</taxon>
        <taxon>metagenomes</taxon>
        <taxon>ecological metagenomes</taxon>
    </lineage>
</organism>
<proteinExistence type="predicted"/>
<feature type="compositionally biased region" description="Basic and acidic residues" evidence="1">
    <location>
        <begin position="13"/>
        <end position="24"/>
    </location>
</feature>
<gene>
    <name evidence="2" type="ORF">METZ01_LOCUS381700</name>
</gene>
<accession>A0A382U3F5</accession>
<reference evidence="2" key="1">
    <citation type="submission" date="2018-05" db="EMBL/GenBank/DDBJ databases">
        <authorList>
            <person name="Lanie J.A."/>
            <person name="Ng W.-L."/>
            <person name="Kazmierczak K.M."/>
            <person name="Andrzejewski T.M."/>
            <person name="Davidsen T.M."/>
            <person name="Wayne K.J."/>
            <person name="Tettelin H."/>
            <person name="Glass J.I."/>
            <person name="Rusch D."/>
            <person name="Podicherti R."/>
            <person name="Tsui H.-C.T."/>
            <person name="Winkler M.E."/>
        </authorList>
    </citation>
    <scope>NUCLEOTIDE SEQUENCE</scope>
</reference>
<feature type="non-terminal residue" evidence="2">
    <location>
        <position position="1"/>
    </location>
</feature>